<keyword evidence="3" id="KW-0175">Coiled coil</keyword>
<dbReference type="Gramene" id="ONK74992">
    <property type="protein sequence ID" value="ONK74992"/>
    <property type="gene ID" value="A4U43_C03F12190"/>
</dbReference>
<sequence length="359" mass="40042">MDCLDQFENLDWLREIEIEIGDDGGLQKCIEPVNEEIPHPLPSVDNNEEETVHANLGSQGLVASGPFDCSGCTLLREVVHTNGLETARLVIHGGLGVFYHAMLEYTVDGLPRTSEPSFMDFSALTYEQVKQLLIDYGLLRASNGYIITQDSVSSFYDALCVRVNFDVPSTSNNEYFDVPSTNNNETQLPGQGLPQSSTVVPSNELIRTENTGISAQRETTENLYVSSNVLPLPPQGLYQSSPIVASNDPIRTEKTGIAAQRERTANLHIRDFVDYFHLRIVDAAKEFGICPTALKKICRKYGMERWPYRKVKSIDNQIKKLQNDLLAQGGQEANSTQMEIERLRAQRVRACGGLRSSRL</sequence>
<keyword evidence="9" id="KW-1185">Reference proteome</keyword>
<protein>
    <recommendedName>
        <fullName evidence="7">RWP-RK domain-containing protein</fullName>
    </recommendedName>
</protein>
<dbReference type="GO" id="GO:0003700">
    <property type="term" value="F:DNA-binding transcription factor activity"/>
    <property type="evidence" value="ECO:0007669"/>
    <property type="project" value="InterPro"/>
</dbReference>
<proteinExistence type="predicted"/>
<dbReference type="GO" id="GO:0003677">
    <property type="term" value="F:DNA binding"/>
    <property type="evidence" value="ECO:0007669"/>
    <property type="project" value="UniProtKB-KW"/>
</dbReference>
<evidence type="ECO:0000313" key="9">
    <source>
        <dbReference type="Proteomes" id="UP000243459"/>
    </source>
</evidence>
<evidence type="ECO:0000256" key="6">
    <source>
        <dbReference type="ARBA" id="ARBA00023242"/>
    </source>
</evidence>
<dbReference type="Pfam" id="PF02042">
    <property type="entry name" value="RWP-RK"/>
    <property type="match status" value="1"/>
</dbReference>
<dbReference type="OrthoDB" id="6270329at2759"/>
<evidence type="ECO:0000256" key="1">
    <source>
        <dbReference type="ARBA" id="ARBA00004049"/>
    </source>
</evidence>
<feature type="domain" description="RWP-RK" evidence="7">
    <location>
        <begin position="254"/>
        <end position="334"/>
    </location>
</feature>
<dbReference type="AlphaFoldDB" id="A0A5P1F9Z6"/>
<organism evidence="8 9">
    <name type="scientific">Asparagus officinalis</name>
    <name type="common">Garden asparagus</name>
    <dbReference type="NCBI Taxonomy" id="4686"/>
    <lineage>
        <taxon>Eukaryota</taxon>
        <taxon>Viridiplantae</taxon>
        <taxon>Streptophyta</taxon>
        <taxon>Embryophyta</taxon>
        <taxon>Tracheophyta</taxon>
        <taxon>Spermatophyta</taxon>
        <taxon>Magnoliopsida</taxon>
        <taxon>Liliopsida</taxon>
        <taxon>Asparagales</taxon>
        <taxon>Asparagaceae</taxon>
        <taxon>Asparagoideae</taxon>
        <taxon>Asparagus</taxon>
    </lineage>
</organism>
<dbReference type="InterPro" id="IPR044607">
    <property type="entry name" value="RKD-like"/>
</dbReference>
<evidence type="ECO:0000256" key="2">
    <source>
        <dbReference type="ARBA" id="ARBA00023015"/>
    </source>
</evidence>
<keyword evidence="2" id="KW-0805">Transcription regulation</keyword>
<dbReference type="OMA" id="CIHGGVA"/>
<name>A0A5P1F9Z6_ASPOF</name>
<dbReference type="PANTHER" id="PTHR46373">
    <property type="entry name" value="PROTEIN RKD4"/>
    <property type="match status" value="1"/>
</dbReference>
<keyword evidence="4" id="KW-0238">DNA-binding</keyword>
<evidence type="ECO:0000256" key="4">
    <source>
        <dbReference type="ARBA" id="ARBA00023125"/>
    </source>
</evidence>
<evidence type="ECO:0000313" key="8">
    <source>
        <dbReference type="EMBL" id="ONK74992.1"/>
    </source>
</evidence>
<dbReference type="PANTHER" id="PTHR46373:SF5">
    <property type="entry name" value="RWP-RK DOMAIN PROTEIN"/>
    <property type="match status" value="1"/>
</dbReference>
<comment type="function">
    <text evidence="1">Putative transcription factor.</text>
</comment>
<evidence type="ECO:0000256" key="3">
    <source>
        <dbReference type="ARBA" id="ARBA00023054"/>
    </source>
</evidence>
<keyword evidence="6" id="KW-0539">Nucleus</keyword>
<gene>
    <name evidence="8" type="ORF">A4U43_C03F12190</name>
</gene>
<accession>A0A5P1F9Z6</accession>
<evidence type="ECO:0000259" key="7">
    <source>
        <dbReference type="PROSITE" id="PS51519"/>
    </source>
</evidence>
<reference evidence="9" key="1">
    <citation type="journal article" date="2017" name="Nat. Commun.">
        <title>The asparagus genome sheds light on the origin and evolution of a young Y chromosome.</title>
        <authorList>
            <person name="Harkess A."/>
            <person name="Zhou J."/>
            <person name="Xu C."/>
            <person name="Bowers J.E."/>
            <person name="Van der Hulst R."/>
            <person name="Ayyampalayam S."/>
            <person name="Mercati F."/>
            <person name="Riccardi P."/>
            <person name="McKain M.R."/>
            <person name="Kakrana A."/>
            <person name="Tang H."/>
            <person name="Ray J."/>
            <person name="Groenendijk J."/>
            <person name="Arikit S."/>
            <person name="Mathioni S.M."/>
            <person name="Nakano M."/>
            <person name="Shan H."/>
            <person name="Telgmann-Rauber A."/>
            <person name="Kanno A."/>
            <person name="Yue Z."/>
            <person name="Chen H."/>
            <person name="Li W."/>
            <person name="Chen Y."/>
            <person name="Xu X."/>
            <person name="Zhang Y."/>
            <person name="Luo S."/>
            <person name="Chen H."/>
            <person name="Gao J."/>
            <person name="Mao Z."/>
            <person name="Pires J.C."/>
            <person name="Luo M."/>
            <person name="Kudrna D."/>
            <person name="Wing R.A."/>
            <person name="Meyers B.C."/>
            <person name="Yi K."/>
            <person name="Kong H."/>
            <person name="Lavrijsen P."/>
            <person name="Sunseri F."/>
            <person name="Falavigna A."/>
            <person name="Ye Y."/>
            <person name="Leebens-Mack J.H."/>
            <person name="Chen G."/>
        </authorList>
    </citation>
    <scope>NUCLEOTIDE SEQUENCE [LARGE SCALE GENOMIC DNA]</scope>
    <source>
        <strain evidence="9">cv. DH0086</strain>
    </source>
</reference>
<evidence type="ECO:0000256" key="5">
    <source>
        <dbReference type="ARBA" id="ARBA00023163"/>
    </source>
</evidence>
<dbReference type="PROSITE" id="PS51519">
    <property type="entry name" value="RWP_RK"/>
    <property type="match status" value="1"/>
</dbReference>
<dbReference type="InterPro" id="IPR003035">
    <property type="entry name" value="RWP-RK_dom"/>
</dbReference>
<dbReference type="Proteomes" id="UP000243459">
    <property type="component" value="Chromosome 3"/>
</dbReference>
<keyword evidence="5" id="KW-0804">Transcription</keyword>
<dbReference type="EMBL" id="CM007383">
    <property type="protein sequence ID" value="ONK74992.1"/>
    <property type="molecule type" value="Genomic_DNA"/>
</dbReference>